<reference evidence="2" key="1">
    <citation type="submission" date="2019-08" db="EMBL/GenBank/DDBJ databases">
        <authorList>
            <person name="Kucharzyk K."/>
            <person name="Murdoch R.W."/>
            <person name="Higgins S."/>
            <person name="Loffler F."/>
        </authorList>
    </citation>
    <scope>NUCLEOTIDE SEQUENCE</scope>
</reference>
<feature type="compositionally biased region" description="Polar residues" evidence="1">
    <location>
        <begin position="130"/>
        <end position="141"/>
    </location>
</feature>
<evidence type="ECO:0000313" key="2">
    <source>
        <dbReference type="EMBL" id="MPM79986.1"/>
    </source>
</evidence>
<dbReference type="AlphaFoldDB" id="A0A645CS98"/>
<dbReference type="EMBL" id="VSSQ01029735">
    <property type="protein sequence ID" value="MPM79986.1"/>
    <property type="molecule type" value="Genomic_DNA"/>
</dbReference>
<feature type="region of interest" description="Disordered" evidence="1">
    <location>
        <begin position="116"/>
        <end position="141"/>
    </location>
</feature>
<comment type="caution">
    <text evidence="2">The sequence shown here is derived from an EMBL/GenBank/DDBJ whole genome shotgun (WGS) entry which is preliminary data.</text>
</comment>
<name>A0A645CS98_9ZZZZ</name>
<proteinExistence type="predicted"/>
<organism evidence="2">
    <name type="scientific">bioreactor metagenome</name>
    <dbReference type="NCBI Taxonomy" id="1076179"/>
    <lineage>
        <taxon>unclassified sequences</taxon>
        <taxon>metagenomes</taxon>
        <taxon>ecological metagenomes</taxon>
    </lineage>
</organism>
<sequence length="177" mass="20297">MIRYFRSCSDQFIIGGDFFCARFRTHRRDCVIAHHIVELGIRQSGDGIFDTVSGQYQGGTAGNAQDRHHVARFVAHQITYRNLRVEAETVPNERHAFQKHTFAILRRFRTHHHSRVFPQRGMCRPRSRSDGAQQRDSNGNQCIGQVVGNLYGRQTVHGSIGIKDDRRENIVSGHQTE</sequence>
<protein>
    <submittedName>
        <fullName evidence="2">Uncharacterized protein</fullName>
    </submittedName>
</protein>
<gene>
    <name evidence="2" type="ORF">SDC9_127029</name>
</gene>
<accession>A0A645CS98</accession>
<evidence type="ECO:0000256" key="1">
    <source>
        <dbReference type="SAM" id="MobiDB-lite"/>
    </source>
</evidence>